<feature type="domain" description="Thioredoxin" evidence="6">
    <location>
        <begin position="1"/>
        <end position="178"/>
    </location>
</feature>
<sequence>MTAYPVDKISDSDFVKGNKEAKVILIEYSDFQCPACKYYQPIVKKLGEDFSDKLVISYRHFPLSQHLNSRVSAYAAEAAGKQSEFWGMHDKIFETQDEWALSSEPKELFTEYAKSLGLDEEKFKSDMDLFEIKDKVEEQLKSGEKYYVTSTPSFFLNGRKIKVPPDYEGFKKLIEDKL</sequence>
<dbReference type="PANTHER" id="PTHR13887:SF14">
    <property type="entry name" value="DISULFIDE BOND FORMATION PROTEIN D"/>
    <property type="match status" value="1"/>
</dbReference>
<accession>A0A1F4VDE2</accession>
<evidence type="ECO:0000256" key="5">
    <source>
        <dbReference type="ARBA" id="ARBA00023284"/>
    </source>
</evidence>
<name>A0A1F4VDE2_UNCKA</name>
<dbReference type="InterPro" id="IPR013766">
    <property type="entry name" value="Thioredoxin_domain"/>
</dbReference>
<dbReference type="Gene3D" id="3.40.30.10">
    <property type="entry name" value="Glutaredoxin"/>
    <property type="match status" value="1"/>
</dbReference>
<keyword evidence="2" id="KW-0732">Signal</keyword>
<gene>
    <name evidence="7" type="ORF">A3A78_04035</name>
</gene>
<evidence type="ECO:0000313" key="8">
    <source>
        <dbReference type="Proteomes" id="UP000176504"/>
    </source>
</evidence>
<dbReference type="PANTHER" id="PTHR13887">
    <property type="entry name" value="GLUTATHIONE S-TRANSFERASE KAPPA"/>
    <property type="match status" value="1"/>
</dbReference>
<keyword evidence="3" id="KW-0560">Oxidoreductase</keyword>
<dbReference type="Proteomes" id="UP000176504">
    <property type="component" value="Unassembled WGS sequence"/>
</dbReference>
<dbReference type="SUPFAM" id="SSF52833">
    <property type="entry name" value="Thioredoxin-like"/>
    <property type="match status" value="1"/>
</dbReference>
<evidence type="ECO:0000259" key="6">
    <source>
        <dbReference type="PROSITE" id="PS51352"/>
    </source>
</evidence>
<dbReference type="AlphaFoldDB" id="A0A1F4VDE2"/>
<comment type="similarity">
    <text evidence="1">Belongs to the thioredoxin family. DsbA subfamily.</text>
</comment>
<proteinExistence type="inferred from homology"/>
<evidence type="ECO:0000256" key="1">
    <source>
        <dbReference type="ARBA" id="ARBA00005791"/>
    </source>
</evidence>
<keyword evidence="4" id="KW-1015">Disulfide bond</keyword>
<dbReference type="InterPro" id="IPR012336">
    <property type="entry name" value="Thioredoxin-like_fold"/>
</dbReference>
<reference evidence="7 8" key="1">
    <citation type="journal article" date="2016" name="Nat. Commun.">
        <title>Thousands of microbial genomes shed light on interconnected biogeochemical processes in an aquifer system.</title>
        <authorList>
            <person name="Anantharaman K."/>
            <person name="Brown C.T."/>
            <person name="Hug L.A."/>
            <person name="Sharon I."/>
            <person name="Castelle C.J."/>
            <person name="Probst A.J."/>
            <person name="Thomas B.C."/>
            <person name="Singh A."/>
            <person name="Wilkins M.J."/>
            <person name="Karaoz U."/>
            <person name="Brodie E.L."/>
            <person name="Williams K.H."/>
            <person name="Hubbard S.S."/>
            <person name="Banfield J.F."/>
        </authorList>
    </citation>
    <scope>NUCLEOTIDE SEQUENCE [LARGE SCALE GENOMIC DNA]</scope>
</reference>
<dbReference type="InterPro" id="IPR036249">
    <property type="entry name" value="Thioredoxin-like_sf"/>
</dbReference>
<evidence type="ECO:0000256" key="4">
    <source>
        <dbReference type="ARBA" id="ARBA00023157"/>
    </source>
</evidence>
<evidence type="ECO:0000256" key="2">
    <source>
        <dbReference type="ARBA" id="ARBA00022729"/>
    </source>
</evidence>
<protein>
    <recommendedName>
        <fullName evidence="6">Thioredoxin domain-containing protein</fullName>
    </recommendedName>
</protein>
<dbReference type="PROSITE" id="PS51352">
    <property type="entry name" value="THIOREDOXIN_2"/>
    <property type="match status" value="1"/>
</dbReference>
<dbReference type="GO" id="GO:0016491">
    <property type="term" value="F:oxidoreductase activity"/>
    <property type="evidence" value="ECO:0007669"/>
    <property type="project" value="UniProtKB-KW"/>
</dbReference>
<organism evidence="7 8">
    <name type="scientific">candidate division WWE3 bacterium RIFCSPLOWO2_01_FULL_41_18</name>
    <dbReference type="NCBI Taxonomy" id="1802625"/>
    <lineage>
        <taxon>Bacteria</taxon>
        <taxon>Katanobacteria</taxon>
    </lineage>
</organism>
<comment type="caution">
    <text evidence="7">The sequence shown here is derived from an EMBL/GenBank/DDBJ whole genome shotgun (WGS) entry which is preliminary data.</text>
</comment>
<dbReference type="Pfam" id="PF13462">
    <property type="entry name" value="Thioredoxin_4"/>
    <property type="match status" value="1"/>
</dbReference>
<dbReference type="EMBL" id="MEVI01000003">
    <property type="protein sequence ID" value="OGC55296.1"/>
    <property type="molecule type" value="Genomic_DNA"/>
</dbReference>
<evidence type="ECO:0000256" key="3">
    <source>
        <dbReference type="ARBA" id="ARBA00023002"/>
    </source>
</evidence>
<keyword evidence="5" id="KW-0676">Redox-active center</keyword>
<evidence type="ECO:0000313" key="7">
    <source>
        <dbReference type="EMBL" id="OGC55296.1"/>
    </source>
</evidence>